<accession>A0A1P8WBA9</accession>
<dbReference type="OrthoDB" id="285690at2"/>
<dbReference type="InterPro" id="IPR040632">
    <property type="entry name" value="Sulfotransfer_4"/>
</dbReference>
<dbReference type="PANTHER" id="PTHR36978:SF4">
    <property type="entry name" value="P-LOOP CONTAINING NUCLEOSIDE TRIPHOSPHATE HYDROLASE PROTEIN"/>
    <property type="match status" value="1"/>
</dbReference>
<dbReference type="Pfam" id="PF17784">
    <property type="entry name" value="Sulfotransfer_4"/>
    <property type="match status" value="1"/>
</dbReference>
<dbReference type="PANTHER" id="PTHR36978">
    <property type="entry name" value="P-LOOP CONTAINING NUCLEOTIDE TRIPHOSPHATE HYDROLASE"/>
    <property type="match status" value="1"/>
</dbReference>
<dbReference type="STRING" id="1891926.Fuma_00923"/>
<dbReference type="SUPFAM" id="SSF52540">
    <property type="entry name" value="P-loop containing nucleoside triphosphate hydrolases"/>
    <property type="match status" value="1"/>
</dbReference>
<dbReference type="KEGG" id="fmr:Fuma_00923"/>
<dbReference type="RefSeq" id="WP_077028101.1">
    <property type="nucleotide sequence ID" value="NZ_CP017641.1"/>
</dbReference>
<proteinExistence type="predicted"/>
<dbReference type="InterPro" id="IPR027417">
    <property type="entry name" value="P-loop_NTPase"/>
</dbReference>
<dbReference type="AlphaFoldDB" id="A0A1P8WBA9"/>
<dbReference type="Gene3D" id="3.40.50.300">
    <property type="entry name" value="P-loop containing nucleotide triphosphate hydrolases"/>
    <property type="match status" value="1"/>
</dbReference>
<evidence type="ECO:0008006" key="3">
    <source>
        <dbReference type="Google" id="ProtNLM"/>
    </source>
</evidence>
<dbReference type="EMBL" id="CP017641">
    <property type="protein sequence ID" value="APZ91335.1"/>
    <property type="molecule type" value="Genomic_DNA"/>
</dbReference>
<evidence type="ECO:0000313" key="1">
    <source>
        <dbReference type="EMBL" id="APZ91335.1"/>
    </source>
</evidence>
<evidence type="ECO:0000313" key="2">
    <source>
        <dbReference type="Proteomes" id="UP000187735"/>
    </source>
</evidence>
<gene>
    <name evidence="1" type="ORF">Fuma_00923</name>
</gene>
<keyword evidence="2" id="KW-1185">Reference proteome</keyword>
<name>A0A1P8WBA9_9PLAN</name>
<dbReference type="Proteomes" id="UP000187735">
    <property type="component" value="Chromosome"/>
</dbReference>
<reference evidence="1 2" key="1">
    <citation type="journal article" date="2016" name="Front. Microbiol.">
        <title>Fuerstia marisgermanicae gen. nov., sp. nov., an Unusual Member of the Phylum Planctomycetes from the German Wadden Sea.</title>
        <authorList>
            <person name="Kohn T."/>
            <person name="Heuer A."/>
            <person name="Jogler M."/>
            <person name="Vollmers J."/>
            <person name="Boedeker C."/>
            <person name="Bunk B."/>
            <person name="Rast P."/>
            <person name="Borchert D."/>
            <person name="Glockner I."/>
            <person name="Freese H.M."/>
            <person name="Klenk H.P."/>
            <person name="Overmann J."/>
            <person name="Kaster A.K."/>
            <person name="Rohde M."/>
            <person name="Wiegand S."/>
            <person name="Jogler C."/>
        </authorList>
    </citation>
    <scope>NUCLEOTIDE SEQUENCE [LARGE SCALE GENOMIC DNA]</scope>
    <source>
        <strain evidence="1 2">NH11</strain>
    </source>
</reference>
<organism evidence="1 2">
    <name type="scientific">Fuerstiella marisgermanici</name>
    <dbReference type="NCBI Taxonomy" id="1891926"/>
    <lineage>
        <taxon>Bacteria</taxon>
        <taxon>Pseudomonadati</taxon>
        <taxon>Planctomycetota</taxon>
        <taxon>Planctomycetia</taxon>
        <taxon>Planctomycetales</taxon>
        <taxon>Planctomycetaceae</taxon>
        <taxon>Fuerstiella</taxon>
    </lineage>
</organism>
<sequence>MLQVIGLGYPRTGTMSLKHALETLGIGPCYHMIEVFRRPEDADFWLAALNANGSKTDWNRVFAGFPSTADCPACYFWQPLWECYPQAKYVLTVRNADDWYDSFLSTVYEAMQHPERSPDEKHAAVQRMAKKLILDTMFQGRFDERSFAIDSYERHNQTVIDTLPKDQLLTFNVADGWKPLCDFLEVAVPDEPFPQSNTREEFQQRFAVEPPNASP</sequence>
<protein>
    <recommendedName>
        <fullName evidence="3">Sulfotransferase family protein</fullName>
    </recommendedName>
</protein>